<dbReference type="GeneID" id="8291751"/>
<feature type="compositionally biased region" description="Polar residues" evidence="1">
    <location>
        <begin position="123"/>
        <end position="132"/>
    </location>
</feature>
<evidence type="ECO:0000256" key="1">
    <source>
        <dbReference type="SAM" id="MobiDB-lite"/>
    </source>
</evidence>
<sequence length="301" mass="33110">MQAAQHPDSGSPRSEGLVDRIFDGLKHGGPPWTRHYGKSNIANGSAAPRLSRSGNLKRSLRKAKMVLDGSRFGSSRQNRKKASSERPLNHLSFFSRGLQGSFSWDSGSCIGSEGAAVSDADAPSTTLPTEINTKSDEDKENFQRQSAAPGGPASFHSPLQPLPIDLKQYVTGYEIKSGNSEAFSEGPAPGPVSAPLKIAFSTLVSDVLRENRNWINELALARRQKPWKFSKKSKMESDAFLEFLERLESLLKFESAFIEELHLRQDTLHEENTLLRHQLVAVRGVGLENHDIMPCVTSNSV</sequence>
<protein>
    <submittedName>
        <fullName evidence="2">KLTH0E02794p</fullName>
    </submittedName>
</protein>
<organism evidence="2 3">
    <name type="scientific">Lachancea thermotolerans (strain ATCC 56472 / CBS 6340 / NRRL Y-8284)</name>
    <name type="common">Yeast</name>
    <name type="synonym">Kluyveromyces thermotolerans</name>
    <dbReference type="NCBI Taxonomy" id="559295"/>
    <lineage>
        <taxon>Eukaryota</taxon>
        <taxon>Fungi</taxon>
        <taxon>Dikarya</taxon>
        <taxon>Ascomycota</taxon>
        <taxon>Saccharomycotina</taxon>
        <taxon>Saccharomycetes</taxon>
        <taxon>Saccharomycetales</taxon>
        <taxon>Saccharomycetaceae</taxon>
        <taxon>Lachancea</taxon>
    </lineage>
</organism>
<accession>C5DHA9</accession>
<dbReference type="OrthoDB" id="4035922at2759"/>
<dbReference type="KEGG" id="lth:KLTH0E02794g"/>
<gene>
    <name evidence="2" type="ordered locus">KLTH0E02794g</name>
</gene>
<feature type="region of interest" description="Disordered" evidence="1">
    <location>
        <begin position="1"/>
        <end position="86"/>
    </location>
</feature>
<name>C5DHA9_LACTC</name>
<feature type="compositionally biased region" description="Basic and acidic residues" evidence="1">
    <location>
        <begin position="133"/>
        <end position="142"/>
    </location>
</feature>
<dbReference type="AlphaFoldDB" id="C5DHA9"/>
<evidence type="ECO:0000313" key="3">
    <source>
        <dbReference type="Proteomes" id="UP000002036"/>
    </source>
</evidence>
<feature type="compositionally biased region" description="Basic and acidic residues" evidence="1">
    <location>
        <begin position="16"/>
        <end position="26"/>
    </location>
</feature>
<reference evidence="2 3" key="1">
    <citation type="journal article" date="2009" name="Genome Res.">
        <title>Comparative genomics of protoploid Saccharomycetaceae.</title>
        <authorList>
            <consortium name="The Genolevures Consortium"/>
            <person name="Souciet J.-L."/>
            <person name="Dujon B."/>
            <person name="Gaillardin C."/>
            <person name="Johnston M."/>
            <person name="Baret P.V."/>
            <person name="Cliften P."/>
            <person name="Sherman D.J."/>
            <person name="Weissenbach J."/>
            <person name="Westhof E."/>
            <person name="Wincker P."/>
            <person name="Jubin C."/>
            <person name="Poulain J."/>
            <person name="Barbe V."/>
            <person name="Segurens B."/>
            <person name="Artiguenave F."/>
            <person name="Anthouard V."/>
            <person name="Vacherie B."/>
            <person name="Val M.-E."/>
            <person name="Fulton R.S."/>
            <person name="Minx P."/>
            <person name="Wilson R."/>
            <person name="Durrens P."/>
            <person name="Jean G."/>
            <person name="Marck C."/>
            <person name="Martin T."/>
            <person name="Nikolski M."/>
            <person name="Rolland T."/>
            <person name="Seret M.-L."/>
            <person name="Casaregola S."/>
            <person name="Despons L."/>
            <person name="Fairhead C."/>
            <person name="Fischer G."/>
            <person name="Lafontaine I."/>
            <person name="Leh V."/>
            <person name="Lemaire M."/>
            <person name="de Montigny J."/>
            <person name="Neuveglise C."/>
            <person name="Thierry A."/>
            <person name="Blanc-Lenfle I."/>
            <person name="Bleykasten C."/>
            <person name="Diffels J."/>
            <person name="Fritsch E."/>
            <person name="Frangeul L."/>
            <person name="Goeffon A."/>
            <person name="Jauniaux N."/>
            <person name="Kachouri-Lafond R."/>
            <person name="Payen C."/>
            <person name="Potier S."/>
            <person name="Pribylova L."/>
            <person name="Ozanne C."/>
            <person name="Richard G.-F."/>
            <person name="Sacerdot C."/>
            <person name="Straub M.-L."/>
            <person name="Talla E."/>
        </authorList>
    </citation>
    <scope>NUCLEOTIDE SEQUENCE [LARGE SCALE GENOMIC DNA]</scope>
    <source>
        <strain evidence="3">ATCC 56472 / CBS 6340 / NRRL Y-8284</strain>
    </source>
</reference>
<dbReference type="EMBL" id="CU928169">
    <property type="protein sequence ID" value="CAR23170.1"/>
    <property type="molecule type" value="Genomic_DNA"/>
</dbReference>
<dbReference type="HOGENOM" id="CLU_924591_0_0_1"/>
<feature type="region of interest" description="Disordered" evidence="1">
    <location>
        <begin position="115"/>
        <end position="160"/>
    </location>
</feature>
<dbReference type="Proteomes" id="UP000002036">
    <property type="component" value="Chromosome E"/>
</dbReference>
<evidence type="ECO:0000313" key="2">
    <source>
        <dbReference type="EMBL" id="CAR23170.1"/>
    </source>
</evidence>
<proteinExistence type="predicted"/>
<keyword evidence="3" id="KW-1185">Reference proteome</keyword>
<dbReference type="RefSeq" id="XP_002553607.1">
    <property type="nucleotide sequence ID" value="XM_002553561.1"/>
</dbReference>
<dbReference type="InParanoid" id="C5DHA9"/>